<dbReference type="InterPro" id="IPR009003">
    <property type="entry name" value="Peptidase_S1_PA"/>
</dbReference>
<proteinExistence type="inferred from homology"/>
<evidence type="ECO:0000313" key="6">
    <source>
        <dbReference type="Proteomes" id="UP000178825"/>
    </source>
</evidence>
<keyword evidence="2" id="KW-0645">Protease</keyword>
<protein>
    <recommendedName>
        <fullName evidence="4">PDZ domain-containing protein</fullName>
    </recommendedName>
</protein>
<reference evidence="5 6" key="1">
    <citation type="journal article" date="2016" name="Nat. Commun.">
        <title>Thousands of microbial genomes shed light on interconnected biogeochemical processes in an aquifer system.</title>
        <authorList>
            <person name="Anantharaman K."/>
            <person name="Brown C.T."/>
            <person name="Hug L.A."/>
            <person name="Sharon I."/>
            <person name="Castelle C.J."/>
            <person name="Probst A.J."/>
            <person name="Thomas B.C."/>
            <person name="Singh A."/>
            <person name="Wilkins M.J."/>
            <person name="Karaoz U."/>
            <person name="Brodie E.L."/>
            <person name="Williams K.H."/>
            <person name="Hubbard S.S."/>
            <person name="Banfield J.F."/>
        </authorList>
    </citation>
    <scope>NUCLEOTIDE SEQUENCE [LARGE SCALE GENOMIC DNA]</scope>
</reference>
<sequence length="424" mass="44585">MEKKERNIKIAVFAAIAGIAALSVILFSPRVSRANFLDDIVNFLKNNSSSTAVETQTPPADISTPVSLYKPALDYEEAVIRAVDVSSKSVVSIVISKDLPVIENCPVNPFGDLPREFQDFFGGGFDFFGQCQTGTKKQEVGGGSGFIVSEDGLIVTNRHVVSDKNAEYTVLTNDGKKYDAKVLAQDSINDLAIIKITATGLSAAKLGDSDSIKLGQTAIAIGNALGEFRNTVSVGVISGLARNITASGGNGFLETIQGVIQTDAAINQGNSGGPLLNLNGEVIGINTAIVSGAQNIGFAIPINQVRRSIDSVKKTGEIKQSYLGVRYVAVTDTLAEKQNLPVKYGALVRGAEDGPGVVAGSPADKAGIMAEDIITEVNGEKLDSGKLLGAVLQKYDVEAKVTLTVLRGGKEMKISVILGERPKE</sequence>
<evidence type="ECO:0000256" key="1">
    <source>
        <dbReference type="ARBA" id="ARBA00010541"/>
    </source>
</evidence>
<evidence type="ECO:0000259" key="4">
    <source>
        <dbReference type="SMART" id="SM00228"/>
    </source>
</evidence>
<dbReference type="GO" id="GO:0006508">
    <property type="term" value="P:proteolysis"/>
    <property type="evidence" value="ECO:0007669"/>
    <property type="project" value="UniProtKB-KW"/>
</dbReference>
<dbReference type="Pfam" id="PF13365">
    <property type="entry name" value="Trypsin_2"/>
    <property type="match status" value="1"/>
</dbReference>
<evidence type="ECO:0000256" key="3">
    <source>
        <dbReference type="ARBA" id="ARBA00022801"/>
    </source>
</evidence>
<accession>A0A1F6BNB7</accession>
<dbReference type="InterPro" id="IPR001478">
    <property type="entry name" value="PDZ"/>
</dbReference>
<name>A0A1F6BNB7_9BACT</name>
<dbReference type="AlphaFoldDB" id="A0A1F6BNB7"/>
<dbReference type="Gene3D" id="2.40.10.10">
    <property type="entry name" value="Trypsin-like serine proteases"/>
    <property type="match status" value="2"/>
</dbReference>
<gene>
    <name evidence="5" type="ORF">A3D55_00315</name>
</gene>
<dbReference type="SUPFAM" id="SSF50494">
    <property type="entry name" value="Trypsin-like serine proteases"/>
    <property type="match status" value="1"/>
</dbReference>
<dbReference type="PRINTS" id="PR00834">
    <property type="entry name" value="PROTEASES2C"/>
</dbReference>
<dbReference type="Pfam" id="PF13180">
    <property type="entry name" value="PDZ_2"/>
    <property type="match status" value="1"/>
</dbReference>
<dbReference type="InterPro" id="IPR001940">
    <property type="entry name" value="Peptidase_S1C"/>
</dbReference>
<dbReference type="EMBL" id="MFKJ01000024">
    <property type="protein sequence ID" value="OGG38358.1"/>
    <property type="molecule type" value="Genomic_DNA"/>
</dbReference>
<dbReference type="SUPFAM" id="SSF50156">
    <property type="entry name" value="PDZ domain-like"/>
    <property type="match status" value="1"/>
</dbReference>
<comment type="caution">
    <text evidence="5">The sequence shown here is derived from an EMBL/GenBank/DDBJ whole genome shotgun (WGS) entry which is preliminary data.</text>
</comment>
<comment type="similarity">
    <text evidence="1">Belongs to the peptidase S1C family.</text>
</comment>
<dbReference type="Proteomes" id="UP000178825">
    <property type="component" value="Unassembled WGS sequence"/>
</dbReference>
<dbReference type="Gene3D" id="2.30.42.10">
    <property type="match status" value="1"/>
</dbReference>
<dbReference type="InterPro" id="IPR043504">
    <property type="entry name" value="Peptidase_S1_PA_chymotrypsin"/>
</dbReference>
<dbReference type="InterPro" id="IPR036034">
    <property type="entry name" value="PDZ_sf"/>
</dbReference>
<organism evidence="5 6">
    <name type="scientific">Candidatus Jorgensenbacteria bacterium RIFCSPHIGHO2_02_FULL_45_20</name>
    <dbReference type="NCBI Taxonomy" id="1798470"/>
    <lineage>
        <taxon>Bacteria</taxon>
        <taxon>Candidatus Joergenseniibacteriota</taxon>
    </lineage>
</organism>
<feature type="domain" description="PDZ" evidence="4">
    <location>
        <begin position="321"/>
        <end position="409"/>
    </location>
</feature>
<dbReference type="STRING" id="1798470.A3D55_00315"/>
<keyword evidence="3" id="KW-0378">Hydrolase</keyword>
<dbReference type="SMART" id="SM00228">
    <property type="entry name" value="PDZ"/>
    <property type="match status" value="1"/>
</dbReference>
<dbReference type="GO" id="GO:0004252">
    <property type="term" value="F:serine-type endopeptidase activity"/>
    <property type="evidence" value="ECO:0007669"/>
    <property type="project" value="InterPro"/>
</dbReference>
<evidence type="ECO:0000313" key="5">
    <source>
        <dbReference type="EMBL" id="OGG38358.1"/>
    </source>
</evidence>
<dbReference type="PANTHER" id="PTHR43343:SF3">
    <property type="entry name" value="PROTEASE DO-LIKE 8, CHLOROPLASTIC"/>
    <property type="match status" value="1"/>
</dbReference>
<dbReference type="PANTHER" id="PTHR43343">
    <property type="entry name" value="PEPTIDASE S12"/>
    <property type="match status" value="1"/>
</dbReference>
<dbReference type="InterPro" id="IPR051201">
    <property type="entry name" value="Chloro_Bact_Ser_Proteases"/>
</dbReference>
<evidence type="ECO:0000256" key="2">
    <source>
        <dbReference type="ARBA" id="ARBA00022670"/>
    </source>
</evidence>